<dbReference type="InterPro" id="IPR021109">
    <property type="entry name" value="Peptidase_aspartic_dom_sf"/>
</dbReference>
<reference evidence="4 6" key="2">
    <citation type="submission" date="2023-07" db="EMBL/GenBank/DDBJ databases">
        <title>Genomic Encyclopedia of Type Strains, Phase IV (KMG-IV): sequencing the most valuable type-strain genomes for metagenomic binning, comparative biology and taxonomic classification.</title>
        <authorList>
            <person name="Goeker M."/>
        </authorList>
    </citation>
    <scope>NUCLEOTIDE SEQUENCE [LARGE SCALE GENOMIC DNA]</scope>
    <source>
        <strain evidence="4 6">DSM 338</strain>
    </source>
</reference>
<keyword evidence="6" id="KW-1185">Reference proteome</keyword>
<accession>A0A9W6CMZ5</accession>
<evidence type="ECO:0000259" key="2">
    <source>
        <dbReference type="Pfam" id="PF20729"/>
    </source>
</evidence>
<evidence type="ECO:0000313" key="6">
    <source>
        <dbReference type="Proteomes" id="UP001245370"/>
    </source>
</evidence>
<evidence type="ECO:0000313" key="4">
    <source>
        <dbReference type="EMBL" id="MDR6334093.1"/>
    </source>
</evidence>
<dbReference type="GO" id="GO:0004190">
    <property type="term" value="F:aspartic-type endopeptidase activity"/>
    <property type="evidence" value="ECO:0007669"/>
    <property type="project" value="InterPro"/>
</dbReference>
<feature type="domain" description="PE cleavage protein A C-terminal" evidence="2">
    <location>
        <begin position="45"/>
        <end position="158"/>
    </location>
</feature>
<dbReference type="Proteomes" id="UP001144397">
    <property type="component" value="Unassembled WGS sequence"/>
</dbReference>
<name>A0A9W6CMZ5_XANFL</name>
<dbReference type="InterPro" id="IPR048054">
    <property type="entry name" value="PecA_C"/>
</dbReference>
<gene>
    <name evidence="4" type="ORF">GGQ86_002569</name>
    <name evidence="3" type="ORF">XFLAVUS301_24860</name>
</gene>
<sequence>MRAATLPLLALLATPFVALPALAQQPAFLPYLNAPAEGAPILRPPTLSLSINGGPARRAIMDTGSTGVVVSASAIPGFDQLTPLGPGELTYTSSGRIMRGVNVMVPVTVAGADGTSVTTQPIPVLAVTRIDCLRNARSCRPMDAPRRVSMLGIGFARAKDRQPGAGPGRNPFLNVAGMGTPALGRGYVVTRRGVQVGLAKDTGGAFQKVKLASDPATGDWQPVPVCLALNTRTPTACGTLLLDTGVSIMYLTLPPAQTDGLAVPGLRGGRVVADGASLAIAPGEGQPAPSYGFTVGDRSNPVTPQRVILVGRGDRPPFVNTTVRALNAFDYLFDADAGEAGFRAVGGR</sequence>
<dbReference type="Pfam" id="PF20729">
    <property type="entry name" value="PE-PGRS_C"/>
    <property type="match status" value="1"/>
</dbReference>
<feature type="chain" id="PRO_5040910899" description="PE cleavage protein A C-terminal domain-containing protein" evidence="1">
    <location>
        <begin position="24"/>
        <end position="348"/>
    </location>
</feature>
<feature type="signal peptide" evidence="1">
    <location>
        <begin position="1"/>
        <end position="23"/>
    </location>
</feature>
<evidence type="ECO:0000313" key="5">
    <source>
        <dbReference type="Proteomes" id="UP001144397"/>
    </source>
</evidence>
<evidence type="ECO:0000256" key="1">
    <source>
        <dbReference type="SAM" id="SignalP"/>
    </source>
</evidence>
<protein>
    <recommendedName>
        <fullName evidence="2">PE cleavage protein A C-terminal domain-containing protein</fullName>
    </recommendedName>
</protein>
<dbReference type="EMBL" id="JAVDPY010000004">
    <property type="protein sequence ID" value="MDR6334093.1"/>
    <property type="molecule type" value="Genomic_DNA"/>
</dbReference>
<dbReference type="EMBL" id="BSDO01000003">
    <property type="protein sequence ID" value="GLI22812.1"/>
    <property type="molecule type" value="Genomic_DNA"/>
</dbReference>
<comment type="caution">
    <text evidence="3">The sequence shown here is derived from an EMBL/GenBank/DDBJ whole genome shotgun (WGS) entry which is preliminary data.</text>
</comment>
<dbReference type="RefSeq" id="WP_281807707.1">
    <property type="nucleotide sequence ID" value="NZ_BSDO01000003.1"/>
</dbReference>
<keyword evidence="1" id="KW-0732">Signal</keyword>
<reference evidence="3" key="1">
    <citation type="submission" date="2022-12" db="EMBL/GenBank/DDBJ databases">
        <title>Reference genome sequencing for broad-spectrum identification of bacterial and archaeal isolates by mass spectrometry.</title>
        <authorList>
            <person name="Sekiguchi Y."/>
            <person name="Tourlousse D.M."/>
        </authorList>
    </citation>
    <scope>NUCLEOTIDE SEQUENCE</scope>
    <source>
        <strain evidence="3">301</strain>
    </source>
</reference>
<dbReference type="AlphaFoldDB" id="A0A9W6CMZ5"/>
<proteinExistence type="predicted"/>
<dbReference type="GeneID" id="95763270"/>
<dbReference type="Gene3D" id="2.40.70.10">
    <property type="entry name" value="Acid Proteases"/>
    <property type="match status" value="1"/>
</dbReference>
<organism evidence="3 5">
    <name type="scientific">Xanthobacter flavus</name>
    <dbReference type="NCBI Taxonomy" id="281"/>
    <lineage>
        <taxon>Bacteria</taxon>
        <taxon>Pseudomonadati</taxon>
        <taxon>Pseudomonadota</taxon>
        <taxon>Alphaproteobacteria</taxon>
        <taxon>Hyphomicrobiales</taxon>
        <taxon>Xanthobacteraceae</taxon>
        <taxon>Xanthobacter</taxon>
    </lineage>
</organism>
<evidence type="ECO:0000313" key="3">
    <source>
        <dbReference type="EMBL" id="GLI22812.1"/>
    </source>
</evidence>
<dbReference type="Proteomes" id="UP001245370">
    <property type="component" value="Unassembled WGS sequence"/>
</dbReference>